<proteinExistence type="inferred from homology"/>
<dbReference type="EMBL" id="CAXITT010000005">
    <property type="protein sequence ID" value="CAL1526416.1"/>
    <property type="molecule type" value="Genomic_DNA"/>
</dbReference>
<evidence type="ECO:0000256" key="2">
    <source>
        <dbReference type="SAM" id="MobiDB-lite"/>
    </source>
</evidence>
<feature type="compositionally biased region" description="Polar residues" evidence="2">
    <location>
        <begin position="1012"/>
        <end position="1023"/>
    </location>
</feature>
<dbReference type="InterPro" id="IPR014009">
    <property type="entry name" value="PIK_FAT"/>
</dbReference>
<dbReference type="SMART" id="SM01343">
    <property type="entry name" value="FATC"/>
    <property type="match status" value="1"/>
</dbReference>
<dbReference type="PANTHER" id="PTHR11139">
    <property type="entry name" value="ATAXIA TELANGIECTASIA MUTATED ATM -RELATED"/>
    <property type="match status" value="1"/>
</dbReference>
<dbReference type="Pfam" id="PF02259">
    <property type="entry name" value="FAT"/>
    <property type="match status" value="1"/>
</dbReference>
<feature type="region of interest" description="Disordered" evidence="2">
    <location>
        <begin position="934"/>
        <end position="963"/>
    </location>
</feature>
<sequence>MSQEMRKSFIGNILAGLIERTGDSKVMRAITKMVEDWIKNKTTIAINQSPSTREKCILLSKLMSNIERRFPADIELNSQFLDLVLFIYRDKDLERSDLTTKLENAFLAGLRCNQPLIRQKFLQTMERSIPRKVFDRLLYLMCSQNWENMGTYFWIKQALELILGVSLETTAIQSSSPMNLLPSAGSVITLADSLERAEFAALIKVKDEPMDVETLDSTKDEEDMELELTSDGNEETPKAPKKETGQTLKTLLSREAKFLDSCREVKTREYLVALCQLAHNSTDLAHTTWLDLFPRIWKILTDKQQERLKKELVPFLTSGSHVTQRDCHPSAVHTLVEGIALCVPPINIKACALKYLARTHNLWHRSCLLLEHAVFDNPSPLPVARSAANEYDFEPPPIFPHQETLDCLCELYELLQEEDMFVGVWQKRAKYPETNTALAYMQHGFFEQAQTTFEGVMSKIRMDHNSAPTSRDGWQELRLIENSWIKCAKELNQWDNLLEYANSRGNVIPELILDCAWRVPNWPLMKDALGRVEGNFKRELQWKINLYRGYLAICHSDDHHLNSQQIERLVETCGNQVIKEWRRLPSIVSQIHVQYLQAAQMIMELQEAAQINQGLQPTNITRTSSVHDMKAIVKTWKNRLPMISDDLSHWSDIFTWRQHHYQFIIQHYESQAPVENNTNSMLGVHATAQSIIHFGKIARKHGLTGVSLDTLSRIHNIPSVPVVDCFQKVRQQVKCYMHMGGSLNKSEFTEGLDVIEVTNLKFFTKEMMAELYAMKGYFLQHLNRSDEANKVFAAAVQLHDCLVNAWALWGEYLEAMFTRDRLIDHGEGATICYLHACRSSIEGRTRKYLAKAIWLLTYDDENLTIATTLDKHHQGILAIHWLPWIPQLLTCLVRKEGKLIMNLLTTVGRMYPQAVYFPIRTLYFTLKLEQRERHKKAGIDPNRPATAPNTTAAPGGTASTTATAPTVTTTTTMAAAATPSILTPSAAATEGLLGVTTVTDFLASVTANNAAQTPTSVASTQAKSDAPGSNPESNPIKAPESMWRCSKIIAIQREAHPTVLTTLEGIIEQMVWFRENWYEEVLRQLRQGLEKCYGVAFENRASVTEATITPHTLNFVKKLVSTFGVGVENVSNTPSTFSGAASESLARRAQATAQDPVFQKMKSQFTTDFDFSVPGSTKLHNLINKLKKWIKILEAKTKLFPKSFLIEEKCSVLSNFTANTAEIEMPGEFLLPKHNHYYVRIARFMPRVEIVQKHNTAARRLFIRGQNGKEYPYLIVNDGCLIESRREERTLQLLRMLNQFLTKQKETCRRLLYFTVPRVLSISPSIRLIEDNPASVSLLDIYKQRTSKRGIEHDSPIARYYERLATVQARGSQASHQVLRDILKEVQTNMVPRGLLKEWALNTFLDATDYWTFRKSLTIQLALMGLAEFVFHLTRMNPDQMYLHQDCGYLSISFFKFDVDDQTGDLDANRPVPFRLTPNIAEFLTFTGVSGALTAAMVASARCLVQPQYKLPSFLRTILRDEYITWHKKKMEEANPLEEPADMEGEQLVNLVNKAVAAITTRVQNLASFEGAESRVNTLVTAATNTDNLCRMDPAWHPWL</sequence>
<dbReference type="PROSITE" id="PS51189">
    <property type="entry name" value="FAT"/>
    <property type="match status" value="1"/>
</dbReference>
<feature type="domain" description="FATC" evidence="5">
    <location>
        <begin position="1568"/>
        <end position="1600"/>
    </location>
</feature>
<feature type="compositionally biased region" description="Low complexity" evidence="2">
    <location>
        <begin position="944"/>
        <end position="963"/>
    </location>
</feature>
<protein>
    <recommendedName>
        <fullName evidence="8">Transformation/transcription domain-associated protein</fullName>
    </recommendedName>
</protein>
<dbReference type="InterPro" id="IPR011009">
    <property type="entry name" value="Kinase-like_dom_sf"/>
</dbReference>
<dbReference type="PANTHER" id="PTHR11139:SF1">
    <property type="entry name" value="TRANSFORMATION_TRANSCRIPTION DOMAIN-ASSOCIATED PROTEIN"/>
    <property type="match status" value="1"/>
</dbReference>
<dbReference type="InterPro" id="IPR050517">
    <property type="entry name" value="DDR_Repair_Kinase"/>
</dbReference>
<dbReference type="GO" id="GO:0006355">
    <property type="term" value="P:regulation of DNA-templated transcription"/>
    <property type="evidence" value="ECO:0007669"/>
    <property type="project" value="TreeGrafter"/>
</dbReference>
<evidence type="ECO:0008006" key="8">
    <source>
        <dbReference type="Google" id="ProtNLM"/>
    </source>
</evidence>
<dbReference type="CDD" id="cd05163">
    <property type="entry name" value="PIKK_TRRAP"/>
    <property type="match status" value="1"/>
</dbReference>
<feature type="region of interest" description="Disordered" evidence="2">
    <location>
        <begin position="1012"/>
        <end position="1038"/>
    </location>
</feature>
<dbReference type="InterPro" id="IPR046805">
    <property type="entry name" value="Tra1_ring"/>
</dbReference>
<dbReference type="GO" id="GO:0006281">
    <property type="term" value="P:DNA repair"/>
    <property type="evidence" value="ECO:0007669"/>
    <property type="project" value="TreeGrafter"/>
</dbReference>
<dbReference type="InterPro" id="IPR036940">
    <property type="entry name" value="PI3/4_kinase_cat_sf"/>
</dbReference>
<evidence type="ECO:0000259" key="5">
    <source>
        <dbReference type="PROSITE" id="PS51190"/>
    </source>
</evidence>
<dbReference type="GO" id="GO:0005634">
    <property type="term" value="C:nucleus"/>
    <property type="evidence" value="ECO:0007669"/>
    <property type="project" value="TreeGrafter"/>
</dbReference>
<name>A0AAV2GZA2_LYMST</name>
<reference evidence="6 7" key="1">
    <citation type="submission" date="2024-04" db="EMBL/GenBank/DDBJ databases">
        <authorList>
            <consortium name="Genoscope - CEA"/>
            <person name="William W."/>
        </authorList>
    </citation>
    <scope>NUCLEOTIDE SEQUENCE [LARGE SCALE GENOMIC DNA]</scope>
</reference>
<evidence type="ECO:0000313" key="7">
    <source>
        <dbReference type="Proteomes" id="UP001497497"/>
    </source>
</evidence>
<feature type="region of interest" description="Disordered" evidence="2">
    <location>
        <begin position="213"/>
        <end position="246"/>
    </location>
</feature>
<feature type="domain" description="PI3K/PI4K catalytic" evidence="3">
    <location>
        <begin position="1245"/>
        <end position="1564"/>
    </location>
</feature>
<keyword evidence="7" id="KW-1185">Reference proteome</keyword>
<evidence type="ECO:0000256" key="1">
    <source>
        <dbReference type="ARBA" id="ARBA00007234"/>
    </source>
</evidence>
<comment type="caution">
    <text evidence="6">The sequence shown here is derived from an EMBL/GenBank/DDBJ whole genome shotgun (WGS) entry which is preliminary data.</text>
</comment>
<evidence type="ECO:0000313" key="6">
    <source>
        <dbReference type="EMBL" id="CAL1526416.1"/>
    </source>
</evidence>
<dbReference type="Pfam" id="PF20206">
    <property type="entry name" value="Tra1_ring"/>
    <property type="match status" value="1"/>
</dbReference>
<dbReference type="PROSITE" id="PS50290">
    <property type="entry name" value="PI3_4_KINASE_3"/>
    <property type="match status" value="1"/>
</dbReference>
<dbReference type="InterPro" id="IPR003151">
    <property type="entry name" value="PIK-rel_kinase_FAT"/>
</dbReference>
<comment type="similarity">
    <text evidence="1">Belongs to the PI3/PI4-kinase family. TRA1 subfamily.</text>
</comment>
<dbReference type="Pfam" id="PF00454">
    <property type="entry name" value="PI3_PI4_kinase"/>
    <property type="match status" value="1"/>
</dbReference>
<feature type="domain" description="FAT" evidence="4">
    <location>
        <begin position="352"/>
        <end position="925"/>
    </location>
</feature>
<organism evidence="6 7">
    <name type="scientific">Lymnaea stagnalis</name>
    <name type="common">Great pond snail</name>
    <name type="synonym">Helix stagnalis</name>
    <dbReference type="NCBI Taxonomy" id="6523"/>
    <lineage>
        <taxon>Eukaryota</taxon>
        <taxon>Metazoa</taxon>
        <taxon>Spiralia</taxon>
        <taxon>Lophotrochozoa</taxon>
        <taxon>Mollusca</taxon>
        <taxon>Gastropoda</taxon>
        <taxon>Heterobranchia</taxon>
        <taxon>Euthyneura</taxon>
        <taxon>Panpulmonata</taxon>
        <taxon>Hygrophila</taxon>
        <taxon>Lymnaeoidea</taxon>
        <taxon>Lymnaeidae</taxon>
        <taxon>Lymnaea</taxon>
    </lineage>
</organism>
<dbReference type="Proteomes" id="UP001497497">
    <property type="component" value="Unassembled WGS sequence"/>
</dbReference>
<dbReference type="GO" id="GO:0000124">
    <property type="term" value="C:SAGA complex"/>
    <property type="evidence" value="ECO:0007669"/>
    <property type="project" value="TreeGrafter"/>
</dbReference>
<dbReference type="PROSITE" id="PS51190">
    <property type="entry name" value="FATC"/>
    <property type="match status" value="1"/>
</dbReference>
<dbReference type="InterPro" id="IPR000403">
    <property type="entry name" value="PI3/4_kinase_cat_dom"/>
</dbReference>
<dbReference type="GO" id="GO:0035267">
    <property type="term" value="C:NuA4 histone acetyltransferase complex"/>
    <property type="evidence" value="ECO:0007669"/>
    <property type="project" value="TreeGrafter"/>
</dbReference>
<dbReference type="Gene3D" id="1.10.1070.11">
    <property type="entry name" value="Phosphatidylinositol 3-/4-kinase, catalytic domain"/>
    <property type="match status" value="1"/>
</dbReference>
<accession>A0AAV2GZA2</accession>
<gene>
    <name evidence="6" type="ORF">GSLYS_00000593001</name>
</gene>
<evidence type="ECO:0000259" key="4">
    <source>
        <dbReference type="PROSITE" id="PS51189"/>
    </source>
</evidence>
<dbReference type="SMART" id="SM00146">
    <property type="entry name" value="PI3Kc"/>
    <property type="match status" value="1"/>
</dbReference>
<dbReference type="InterPro" id="IPR003152">
    <property type="entry name" value="FATC_dom"/>
</dbReference>
<feature type="compositionally biased region" description="Acidic residues" evidence="2">
    <location>
        <begin position="213"/>
        <end position="234"/>
    </location>
</feature>
<dbReference type="SUPFAM" id="SSF56112">
    <property type="entry name" value="Protein kinase-like (PK-like)"/>
    <property type="match status" value="1"/>
</dbReference>
<feature type="compositionally biased region" description="Basic and acidic residues" evidence="2">
    <location>
        <begin position="235"/>
        <end position="244"/>
    </location>
</feature>
<evidence type="ECO:0000259" key="3">
    <source>
        <dbReference type="PROSITE" id="PS50290"/>
    </source>
</evidence>
<dbReference type="Pfam" id="PF02260">
    <property type="entry name" value="FATC"/>
    <property type="match status" value="1"/>
</dbReference>